<evidence type="ECO:0000256" key="10">
    <source>
        <dbReference type="ARBA" id="ARBA00023004"/>
    </source>
</evidence>
<evidence type="ECO:0000256" key="5">
    <source>
        <dbReference type="ARBA" id="ARBA00022496"/>
    </source>
</evidence>
<evidence type="ECO:0000256" key="7">
    <source>
        <dbReference type="ARBA" id="ARBA00022692"/>
    </source>
</evidence>
<proteinExistence type="inferred from homology"/>
<dbReference type="InterPro" id="IPR005225">
    <property type="entry name" value="Small_GTP-bd"/>
</dbReference>
<keyword evidence="13 17" id="KW-0472">Membrane</keyword>
<keyword evidence="9 17" id="KW-1133">Transmembrane helix</keyword>
<keyword evidence="16" id="KW-0460">Magnesium</keyword>
<organism evidence="19 20">
    <name type="scientific">Acetivibrio straminisolvens JCM 21531</name>
    <dbReference type="NCBI Taxonomy" id="1294263"/>
    <lineage>
        <taxon>Bacteria</taxon>
        <taxon>Bacillati</taxon>
        <taxon>Bacillota</taxon>
        <taxon>Clostridia</taxon>
        <taxon>Eubacteriales</taxon>
        <taxon>Oscillospiraceae</taxon>
        <taxon>Acetivibrio</taxon>
    </lineage>
</organism>
<name>W4V2I1_9FIRM</name>
<feature type="binding site" evidence="15">
    <location>
        <begin position="9"/>
        <end position="16"/>
    </location>
    <ligand>
        <name>GTP</name>
        <dbReference type="ChEBI" id="CHEBI:37565"/>
        <label>1</label>
    </ligand>
</feature>
<evidence type="ECO:0000256" key="3">
    <source>
        <dbReference type="ARBA" id="ARBA00022448"/>
    </source>
</evidence>
<dbReference type="RefSeq" id="WP_038286691.1">
    <property type="nucleotide sequence ID" value="NZ_BAVR01000002.1"/>
</dbReference>
<feature type="binding site" evidence="16">
    <location>
        <position position="24"/>
    </location>
    <ligand>
        <name>Mg(2+)</name>
        <dbReference type="ChEBI" id="CHEBI:18420"/>
        <label>2</label>
    </ligand>
</feature>
<feature type="binding site" evidence="15">
    <location>
        <begin position="34"/>
        <end position="38"/>
    </location>
    <ligand>
        <name>GTP</name>
        <dbReference type="ChEBI" id="CHEBI:37565"/>
        <label>1</label>
    </ligand>
</feature>
<feature type="binding site" evidence="15">
    <location>
        <begin position="114"/>
        <end position="117"/>
    </location>
    <ligand>
        <name>GTP</name>
        <dbReference type="ChEBI" id="CHEBI:37565"/>
        <label>1</label>
    </ligand>
</feature>
<feature type="transmembrane region" description="Helical" evidence="17">
    <location>
        <begin position="645"/>
        <end position="668"/>
    </location>
</feature>
<dbReference type="NCBIfam" id="TIGR00231">
    <property type="entry name" value="small_GTP"/>
    <property type="match status" value="1"/>
</dbReference>
<keyword evidence="10 17" id="KW-0408">Iron</keyword>
<evidence type="ECO:0000256" key="12">
    <source>
        <dbReference type="ARBA" id="ARBA00023134"/>
    </source>
</evidence>
<dbReference type="GO" id="GO:0005886">
    <property type="term" value="C:plasma membrane"/>
    <property type="evidence" value="ECO:0007669"/>
    <property type="project" value="UniProtKB-SubCell"/>
</dbReference>
<dbReference type="EMBL" id="BAVR01000002">
    <property type="protein sequence ID" value="GAE86914.1"/>
    <property type="molecule type" value="Genomic_DNA"/>
</dbReference>
<feature type="domain" description="FeoB-type G" evidence="18">
    <location>
        <begin position="2"/>
        <end position="163"/>
    </location>
</feature>
<evidence type="ECO:0000256" key="13">
    <source>
        <dbReference type="ARBA" id="ARBA00023136"/>
    </source>
</evidence>
<feature type="binding site" evidence="16">
    <location>
        <position position="23"/>
    </location>
    <ligand>
        <name>Mg(2+)</name>
        <dbReference type="ChEBI" id="CHEBI:18420"/>
        <label>2</label>
    </ligand>
</feature>
<keyword evidence="12 15" id="KW-0342">GTP-binding</keyword>
<keyword evidence="5 17" id="KW-0410">Iron transport</keyword>
<comment type="function">
    <text evidence="1 17">Probable transporter of a GTP-driven Fe(2+) uptake system.</text>
</comment>
<keyword evidence="16" id="KW-0479">Metal-binding</keyword>
<evidence type="ECO:0000256" key="14">
    <source>
        <dbReference type="NCBIfam" id="TIGR00437"/>
    </source>
</evidence>
<evidence type="ECO:0000256" key="16">
    <source>
        <dbReference type="PIRSR" id="PIRSR603373-2"/>
    </source>
</evidence>
<reference evidence="19" key="1">
    <citation type="journal article" date="2014" name="Genome Announc.">
        <title>Draft Genome Sequence of Clostridium straminisolvens Strain JCM 21531T, Isolated from a Cellulose-Degrading Bacterial Community.</title>
        <authorList>
            <person name="Yuki M."/>
            <person name="Oshima K."/>
            <person name="Suda W."/>
            <person name="Sakamoto M."/>
            <person name="Kitamura K."/>
            <person name="Iida T."/>
            <person name="Hattori M."/>
            <person name="Ohkuma M."/>
        </authorList>
    </citation>
    <scope>NUCLEOTIDE SEQUENCE [LARGE SCALE GENOMIC DNA]</scope>
    <source>
        <strain evidence="19">JCM 21531</strain>
    </source>
</reference>
<dbReference type="AlphaFoldDB" id="W4V2I1"/>
<dbReference type="InterPro" id="IPR050860">
    <property type="entry name" value="FeoB_GTPase"/>
</dbReference>
<feature type="transmembrane region" description="Helical" evidence="17">
    <location>
        <begin position="454"/>
        <end position="474"/>
    </location>
</feature>
<dbReference type="Proteomes" id="UP000019109">
    <property type="component" value="Unassembled WGS sequence"/>
</dbReference>
<dbReference type="SUPFAM" id="SSF52540">
    <property type="entry name" value="P-loop containing nucleoside triphosphate hydrolases"/>
    <property type="match status" value="1"/>
</dbReference>
<dbReference type="PANTHER" id="PTHR43185">
    <property type="entry name" value="FERROUS IRON TRANSPORT PROTEIN B"/>
    <property type="match status" value="1"/>
</dbReference>
<dbReference type="GO" id="GO:0005525">
    <property type="term" value="F:GTP binding"/>
    <property type="evidence" value="ECO:0007669"/>
    <property type="project" value="UniProtKB-KW"/>
</dbReference>
<dbReference type="InterPro" id="IPR041069">
    <property type="entry name" value="FeoB_Cyto"/>
</dbReference>
<feature type="binding site" evidence="15">
    <location>
        <begin position="54"/>
        <end position="57"/>
    </location>
    <ligand>
        <name>GTP</name>
        <dbReference type="ChEBI" id="CHEBI:37565"/>
        <label>1</label>
    </ligand>
</feature>
<dbReference type="PROSITE" id="PS51711">
    <property type="entry name" value="G_FEOB"/>
    <property type="match status" value="1"/>
</dbReference>
<dbReference type="Pfam" id="PF17910">
    <property type="entry name" value="FeoB_Cyto"/>
    <property type="match status" value="1"/>
</dbReference>
<keyword evidence="7 17" id="KW-0812">Transmembrane</keyword>
<comment type="similarity">
    <text evidence="17">Belongs to the TRAFAC class TrmE-Era-EngA-EngB-Septin-like GTPase superfamily. FeoB GTPase (TC 9.A.8) family.</text>
</comment>
<evidence type="ECO:0000256" key="17">
    <source>
        <dbReference type="RuleBase" id="RU362098"/>
    </source>
</evidence>
<dbReference type="InterPro" id="IPR011640">
    <property type="entry name" value="Fe2_transport_prot_B_C"/>
</dbReference>
<accession>W4V2I1</accession>
<feature type="transmembrane region" description="Helical" evidence="17">
    <location>
        <begin position="517"/>
        <end position="534"/>
    </location>
</feature>
<dbReference type="PANTHER" id="PTHR43185:SF1">
    <property type="entry name" value="FE(2+) TRANSPORTER FEOB"/>
    <property type="match status" value="1"/>
</dbReference>
<keyword evidence="6" id="KW-0997">Cell inner membrane</keyword>
<protein>
    <recommendedName>
        <fullName evidence="14 17">Ferrous iron transport protein B</fullName>
    </recommendedName>
</protein>
<dbReference type="InterPro" id="IPR011642">
    <property type="entry name" value="Gate_dom"/>
</dbReference>
<evidence type="ECO:0000256" key="9">
    <source>
        <dbReference type="ARBA" id="ARBA00022989"/>
    </source>
</evidence>
<dbReference type="STRING" id="1294263.JCM21531_246"/>
<dbReference type="NCBIfam" id="TIGR00437">
    <property type="entry name" value="feoB"/>
    <property type="match status" value="1"/>
</dbReference>
<feature type="transmembrane region" description="Helical" evidence="17">
    <location>
        <begin position="614"/>
        <end position="633"/>
    </location>
</feature>
<dbReference type="InterPro" id="IPR003373">
    <property type="entry name" value="Fe2_transport_prot-B"/>
</dbReference>
<dbReference type="Gene3D" id="3.40.50.300">
    <property type="entry name" value="P-loop containing nucleotide triphosphate hydrolases"/>
    <property type="match status" value="1"/>
</dbReference>
<feature type="transmembrane region" description="Helical" evidence="17">
    <location>
        <begin position="674"/>
        <end position="695"/>
    </location>
</feature>
<dbReference type="Gene3D" id="1.10.287.1770">
    <property type="match status" value="1"/>
</dbReference>
<evidence type="ECO:0000256" key="15">
    <source>
        <dbReference type="PIRSR" id="PIRSR603373-1"/>
    </source>
</evidence>
<dbReference type="OrthoDB" id="9809127at2"/>
<dbReference type="FunFam" id="3.40.50.300:FF:000426">
    <property type="entry name" value="Ferrous iron transport protein B"/>
    <property type="match status" value="1"/>
</dbReference>
<keyword evidence="20" id="KW-1185">Reference proteome</keyword>
<dbReference type="Pfam" id="PF07670">
    <property type="entry name" value="Gate"/>
    <property type="match status" value="2"/>
</dbReference>
<dbReference type="InterPro" id="IPR030389">
    <property type="entry name" value="G_FEOB_dom"/>
</dbReference>
<evidence type="ECO:0000256" key="11">
    <source>
        <dbReference type="ARBA" id="ARBA00023065"/>
    </source>
</evidence>
<keyword evidence="11" id="KW-0406">Ion transport</keyword>
<evidence type="ECO:0000259" key="18">
    <source>
        <dbReference type="PROSITE" id="PS51711"/>
    </source>
</evidence>
<dbReference type="CDD" id="cd01879">
    <property type="entry name" value="FeoB"/>
    <property type="match status" value="1"/>
</dbReference>
<evidence type="ECO:0000313" key="20">
    <source>
        <dbReference type="Proteomes" id="UP000019109"/>
    </source>
</evidence>
<feature type="binding site" evidence="16">
    <location>
        <position position="20"/>
    </location>
    <ligand>
        <name>Mg(2+)</name>
        <dbReference type="ChEBI" id="CHEBI:18420"/>
        <label>2</label>
    </ligand>
</feature>
<comment type="subcellular location">
    <subcellularLocation>
        <location evidence="2">Cell inner membrane</location>
        <topology evidence="2">Multi-pass membrane protein</topology>
    </subcellularLocation>
    <subcellularLocation>
        <location evidence="17">Cell membrane</location>
        <topology evidence="17">Multi-pass membrane protein</topology>
    </subcellularLocation>
</comment>
<evidence type="ECO:0000256" key="8">
    <source>
        <dbReference type="ARBA" id="ARBA00022741"/>
    </source>
</evidence>
<sequence>MSIKIALAGNPNSGKTTMFNDLTGSNQYVGNWPGVTVEKKEGKLKGHKDVIITDLPGIYSLSPYTPEEIVSRNYLINEKPDAIINIVDGTNIERNLYLTTQLTEMGIPVVIALNMIDIVRKKGDNIDIKKLSKKFGCDVIETSALKGTGSKEAVSKAIALAEQKVKTTPQHKFSSSVEDSLSKIASYIENSISPQLLRWYSIKLFERDQKVLEQLSLDENIRTEIENIIAECEKQLDDDSESIITNERYKYIVDAIKDCYVRKNTSRETVSDKIDKIVTNRLLAFPIFAAVIFLVYFISVTTVGTWATDWVNDVLFGQIIPPAVEGFLESVNCAGWLSSLIIDGIIGGVGAVLGFLPQMMVLFLCLSILEDCGYMARIAFIMDRVFRKFGLSGKSFIPIIIGTGCGVPGVMASRTIESEEDRKLTIMTTTFIPCSAKLPIISLIAGAFFPGSIWVAPSVYFIGIAAIICSGIILKKTKALSSSPAPFVMELPAYHLPGIKNVAFQIWDKSKSFIKKAGTIIFLASGLVWFLSNFNWQLQMVDAQDSILATLGGIVAPIFVPLGWGTWEASVATLTGLVAKENVVGTFGVLYGFHEVAEDGVEIWGSLQASFTALSAYSLLIFNLLCAPCFAAIGAIRREMKSAKWTFIAIGYQTILAYAASFCVYQLGMLFMGNGFNVFTAIAILVVIGFIYLLLRRPYNKDAKNSSTKKVGKAMLGGAKL</sequence>
<dbReference type="Pfam" id="PF02421">
    <property type="entry name" value="FeoB_N"/>
    <property type="match status" value="1"/>
</dbReference>
<gene>
    <name evidence="19" type="ORF">JCM21531_246</name>
</gene>
<evidence type="ECO:0000256" key="2">
    <source>
        <dbReference type="ARBA" id="ARBA00004429"/>
    </source>
</evidence>
<keyword evidence="8 15" id="KW-0547">Nucleotide-binding</keyword>
<feature type="transmembrane region" description="Helical" evidence="17">
    <location>
        <begin position="546"/>
        <end position="564"/>
    </location>
</feature>
<comment type="caution">
    <text evidence="19">The sequence shown here is derived from an EMBL/GenBank/DDBJ whole genome shotgun (WGS) entry which is preliminary data.</text>
</comment>
<feature type="transmembrane region" description="Helical" evidence="17">
    <location>
        <begin position="394"/>
        <end position="412"/>
    </location>
</feature>
<dbReference type="InterPro" id="IPR027417">
    <property type="entry name" value="P-loop_NTPase"/>
</dbReference>
<evidence type="ECO:0000256" key="1">
    <source>
        <dbReference type="ARBA" id="ARBA00003926"/>
    </source>
</evidence>
<dbReference type="GO" id="GO:0015093">
    <property type="term" value="F:ferrous iron transmembrane transporter activity"/>
    <property type="evidence" value="ECO:0007669"/>
    <property type="project" value="UniProtKB-UniRule"/>
</dbReference>
<keyword evidence="4" id="KW-1003">Cell membrane</keyword>
<evidence type="ECO:0000256" key="4">
    <source>
        <dbReference type="ARBA" id="ARBA00022475"/>
    </source>
</evidence>
<dbReference type="GO" id="GO:0046872">
    <property type="term" value="F:metal ion binding"/>
    <property type="evidence" value="ECO:0007669"/>
    <property type="project" value="UniProtKB-KW"/>
</dbReference>
<feature type="transmembrane region" description="Helical" evidence="17">
    <location>
        <begin position="282"/>
        <end position="307"/>
    </location>
</feature>
<evidence type="ECO:0000313" key="19">
    <source>
        <dbReference type="EMBL" id="GAE86914.1"/>
    </source>
</evidence>
<dbReference type="Pfam" id="PF07664">
    <property type="entry name" value="FeoB_C"/>
    <property type="match status" value="1"/>
</dbReference>
<feature type="transmembrane region" description="Helical" evidence="17">
    <location>
        <begin position="424"/>
        <end position="448"/>
    </location>
</feature>
<evidence type="ECO:0000256" key="6">
    <source>
        <dbReference type="ARBA" id="ARBA00022519"/>
    </source>
</evidence>
<keyword evidence="3 17" id="KW-0813">Transport</keyword>